<evidence type="ECO:0000313" key="11">
    <source>
        <dbReference type="Proteomes" id="UP000694845"/>
    </source>
</evidence>
<evidence type="ECO:0000259" key="10">
    <source>
        <dbReference type="Pfam" id="PF02223"/>
    </source>
</evidence>
<dbReference type="InterPro" id="IPR018095">
    <property type="entry name" value="Thymidylate_kin_CS"/>
</dbReference>
<keyword evidence="7" id="KW-0547">Nucleotide-binding</keyword>
<reference evidence="12" key="1">
    <citation type="submission" date="2025-08" db="UniProtKB">
        <authorList>
            <consortium name="RefSeq"/>
        </authorList>
    </citation>
    <scope>IDENTIFICATION</scope>
</reference>
<keyword evidence="6" id="KW-0545">Nucleotide biosynthesis</keyword>
<dbReference type="GO" id="GO:0005634">
    <property type="term" value="C:nucleus"/>
    <property type="evidence" value="ECO:0007669"/>
    <property type="project" value="TreeGrafter"/>
</dbReference>
<dbReference type="GO" id="GO:0006235">
    <property type="term" value="P:dTTP biosynthetic process"/>
    <property type="evidence" value="ECO:0007669"/>
    <property type="project" value="TreeGrafter"/>
</dbReference>
<evidence type="ECO:0000256" key="7">
    <source>
        <dbReference type="ARBA" id="ARBA00022741"/>
    </source>
</evidence>
<dbReference type="OMA" id="YWHQFDA"/>
<evidence type="ECO:0000256" key="3">
    <source>
        <dbReference type="ARBA" id="ARBA00012980"/>
    </source>
</evidence>
<feature type="domain" description="Thymidylate kinase-like" evidence="10">
    <location>
        <begin position="9"/>
        <end position="184"/>
    </location>
</feature>
<evidence type="ECO:0000313" key="12">
    <source>
        <dbReference type="RefSeq" id="XP_022098000.1"/>
    </source>
</evidence>
<protein>
    <recommendedName>
        <fullName evidence="4">Thymidylate kinase</fullName>
        <ecNumber evidence="3">2.7.4.9</ecNumber>
    </recommendedName>
</protein>
<dbReference type="Proteomes" id="UP000694845">
    <property type="component" value="Unplaced"/>
</dbReference>
<dbReference type="SUPFAM" id="SSF52540">
    <property type="entry name" value="P-loop containing nucleoside triphosphate hydrolases"/>
    <property type="match status" value="1"/>
</dbReference>
<dbReference type="EC" id="2.7.4.9" evidence="3"/>
<dbReference type="OrthoDB" id="425602at2759"/>
<dbReference type="InterPro" id="IPR018094">
    <property type="entry name" value="Thymidylate_kinase"/>
</dbReference>
<dbReference type="GO" id="GO:0005739">
    <property type="term" value="C:mitochondrion"/>
    <property type="evidence" value="ECO:0007669"/>
    <property type="project" value="TreeGrafter"/>
</dbReference>
<keyword evidence="8" id="KW-0418">Kinase</keyword>
<proteinExistence type="inferred from homology"/>
<evidence type="ECO:0000256" key="2">
    <source>
        <dbReference type="ARBA" id="ARBA00009776"/>
    </source>
</evidence>
<accession>A0A8B7YZR4</accession>
<dbReference type="RefSeq" id="XP_022098000.1">
    <property type="nucleotide sequence ID" value="XM_022242308.1"/>
</dbReference>
<evidence type="ECO:0000256" key="6">
    <source>
        <dbReference type="ARBA" id="ARBA00022727"/>
    </source>
</evidence>
<evidence type="ECO:0000256" key="9">
    <source>
        <dbReference type="ARBA" id="ARBA00022840"/>
    </source>
</evidence>
<dbReference type="PROSITE" id="PS01331">
    <property type="entry name" value="THYMIDYLATE_KINASE"/>
    <property type="match status" value="1"/>
</dbReference>
<dbReference type="Pfam" id="PF02223">
    <property type="entry name" value="Thymidylate_kin"/>
    <property type="match status" value="1"/>
</dbReference>
<gene>
    <name evidence="12" type="primary">LOC110983225</name>
</gene>
<dbReference type="AlphaFoldDB" id="A0A8B7YZR4"/>
<keyword evidence="9" id="KW-0067">ATP-binding</keyword>
<dbReference type="GO" id="GO:0004550">
    <property type="term" value="F:nucleoside diphosphate kinase activity"/>
    <property type="evidence" value="ECO:0007669"/>
    <property type="project" value="TreeGrafter"/>
</dbReference>
<dbReference type="InterPro" id="IPR039430">
    <property type="entry name" value="Thymidylate_kin-like_dom"/>
</dbReference>
<evidence type="ECO:0000256" key="5">
    <source>
        <dbReference type="ARBA" id="ARBA00022679"/>
    </source>
</evidence>
<dbReference type="GO" id="GO:0006233">
    <property type="term" value="P:dTDP biosynthetic process"/>
    <property type="evidence" value="ECO:0007669"/>
    <property type="project" value="InterPro"/>
</dbReference>
<dbReference type="GO" id="GO:0005524">
    <property type="term" value="F:ATP binding"/>
    <property type="evidence" value="ECO:0007669"/>
    <property type="project" value="UniProtKB-KW"/>
</dbReference>
<dbReference type="NCBIfam" id="TIGR00041">
    <property type="entry name" value="DTMP_kinase"/>
    <property type="match status" value="1"/>
</dbReference>
<dbReference type="FunFam" id="3.40.50.300:FF:000679">
    <property type="entry name" value="Thymidylate kinase"/>
    <property type="match status" value="1"/>
</dbReference>
<dbReference type="PANTHER" id="PTHR10344">
    <property type="entry name" value="THYMIDYLATE KINASE"/>
    <property type="match status" value="1"/>
</dbReference>
<evidence type="ECO:0000256" key="1">
    <source>
        <dbReference type="ARBA" id="ARBA00004992"/>
    </source>
</evidence>
<keyword evidence="11" id="KW-1185">Reference proteome</keyword>
<dbReference type="InterPro" id="IPR027417">
    <property type="entry name" value="P-loop_NTPase"/>
</dbReference>
<dbReference type="GeneID" id="110983225"/>
<keyword evidence="5" id="KW-0808">Transferase</keyword>
<name>A0A8B7YZR4_ACAPL</name>
<dbReference type="GO" id="GO:0004798">
    <property type="term" value="F:dTMP kinase activity"/>
    <property type="evidence" value="ECO:0007669"/>
    <property type="project" value="UniProtKB-EC"/>
</dbReference>
<dbReference type="CTD" id="1841"/>
<dbReference type="GO" id="GO:0006227">
    <property type="term" value="P:dUDP biosynthetic process"/>
    <property type="evidence" value="ECO:0007669"/>
    <property type="project" value="TreeGrafter"/>
</dbReference>
<dbReference type="KEGG" id="aplc:110983225"/>
<comment type="pathway">
    <text evidence="1">Pyrimidine metabolism; dTTP biosynthesis.</text>
</comment>
<dbReference type="Gene3D" id="3.40.50.300">
    <property type="entry name" value="P-loop containing nucleotide triphosphate hydrolases"/>
    <property type="match status" value="1"/>
</dbReference>
<dbReference type="PANTHER" id="PTHR10344:SF1">
    <property type="entry name" value="THYMIDYLATE KINASE"/>
    <property type="match status" value="1"/>
</dbReference>
<evidence type="ECO:0000256" key="4">
    <source>
        <dbReference type="ARBA" id="ARBA00017144"/>
    </source>
</evidence>
<organism evidence="11 12">
    <name type="scientific">Acanthaster planci</name>
    <name type="common">Crown-of-thorns starfish</name>
    <dbReference type="NCBI Taxonomy" id="133434"/>
    <lineage>
        <taxon>Eukaryota</taxon>
        <taxon>Metazoa</taxon>
        <taxon>Echinodermata</taxon>
        <taxon>Eleutherozoa</taxon>
        <taxon>Asterozoa</taxon>
        <taxon>Asteroidea</taxon>
        <taxon>Valvatacea</taxon>
        <taxon>Valvatida</taxon>
        <taxon>Acanthasteridae</taxon>
        <taxon>Acanthaster</taxon>
    </lineage>
</organism>
<dbReference type="GO" id="GO:0005829">
    <property type="term" value="C:cytosol"/>
    <property type="evidence" value="ECO:0007669"/>
    <property type="project" value="TreeGrafter"/>
</dbReference>
<sequence length="207" mass="23458">MKRGALIVFEGCDRAGKSTQCRKLVKALETKGRTAELIRFPDRTTLTGKTIDAYLEKKIELQDNAIHLLFSANRWELVPYMQKQLSQGKTLVVDRYSYSGVAFTAAKQGIDLCWCKQPEVGLPKPDLVFFLDIRAGDAENRANFGEERYESALFQSKVKDIFYQLKDSSWKVLDGSQGIEDIHHLVLPIAEDTIDGDLPNPMDKLWS</sequence>
<comment type="similarity">
    <text evidence="2">Belongs to the thymidylate kinase family.</text>
</comment>
<evidence type="ECO:0000256" key="8">
    <source>
        <dbReference type="ARBA" id="ARBA00022777"/>
    </source>
</evidence>
<dbReference type="CDD" id="cd01672">
    <property type="entry name" value="TMPK"/>
    <property type="match status" value="1"/>
</dbReference>
<dbReference type="HAMAP" id="MF_00165">
    <property type="entry name" value="Thymidylate_kinase"/>
    <property type="match status" value="1"/>
</dbReference>